<comment type="caution">
    <text evidence="1">The sequence shown here is derived from an EMBL/GenBank/DDBJ whole genome shotgun (WGS) entry which is preliminary data.</text>
</comment>
<gene>
    <name evidence="1" type="ORF">ACFFLI_02960</name>
</gene>
<sequence length="55" mass="6244">MEKVYRTQTYGEIPLKLNTGKGFVFPKGVEVKAHVDLQTGAVTFFIDPKDLEKMK</sequence>
<keyword evidence="2" id="KW-1185">Reference proteome</keyword>
<accession>A0ABV5WRS3</accession>
<dbReference type="RefSeq" id="WP_137643594.1">
    <property type="nucleotide sequence ID" value="NZ_BJEA01000021.1"/>
</dbReference>
<protein>
    <submittedName>
        <fullName evidence="1">Uncharacterized protein</fullName>
    </submittedName>
</protein>
<reference evidence="1 2" key="1">
    <citation type="submission" date="2024-09" db="EMBL/GenBank/DDBJ databases">
        <authorList>
            <person name="Sun Q."/>
            <person name="Mori K."/>
        </authorList>
    </citation>
    <scope>NUCLEOTIDE SEQUENCE [LARGE SCALE GENOMIC DNA]</scope>
    <source>
        <strain evidence="1 2">TBRC 4576</strain>
    </source>
</reference>
<dbReference type="Proteomes" id="UP001589691">
    <property type="component" value="Unassembled WGS sequence"/>
</dbReference>
<organism evidence="1 2">
    <name type="scientific">Lactiplantibacillus modestisalitolerans</name>
    <dbReference type="NCBI Taxonomy" id="1457219"/>
    <lineage>
        <taxon>Bacteria</taxon>
        <taxon>Bacillati</taxon>
        <taxon>Bacillota</taxon>
        <taxon>Bacilli</taxon>
        <taxon>Lactobacillales</taxon>
        <taxon>Lactobacillaceae</taxon>
        <taxon>Lactiplantibacillus</taxon>
    </lineage>
</organism>
<evidence type="ECO:0000313" key="2">
    <source>
        <dbReference type="Proteomes" id="UP001589691"/>
    </source>
</evidence>
<proteinExistence type="predicted"/>
<evidence type="ECO:0000313" key="1">
    <source>
        <dbReference type="EMBL" id="MFB9768832.1"/>
    </source>
</evidence>
<dbReference type="EMBL" id="JBHLZY010000005">
    <property type="protein sequence ID" value="MFB9768832.1"/>
    <property type="molecule type" value="Genomic_DNA"/>
</dbReference>
<name>A0ABV5WRS3_9LACO</name>